<sequence length="288" mass="31774">MNHAMKWHHIMGDEKLRMKSNHKKKNKNLISRNVSEGGSRGGGGNEIAGLVLAVAGFIAVVSLSLINKNRKKGFESNPKPKPLKNQEDQEIETNQGLHILLQPSSSTTTIKDTAPCHGTIDTESINHTFIQEEKIDTVANINDVSEVVFATSFQEEIVLSNDSNSESGVSSHDSRIDEDCLASLEVEKADDGVVSEIVEEKDCSSKAILINSKDKQDFNSKDEGGTIEMQNEEHEEANTDMEVNDEDQAILVSKSFQLTTLLMLLPGLILLLVILLLMLLTQKFSFLQ</sequence>
<proteinExistence type="predicted"/>
<dbReference type="EMBL" id="CASHSV030000001">
    <property type="protein sequence ID" value="CAJ2629097.1"/>
    <property type="molecule type" value="Genomic_DNA"/>
</dbReference>
<evidence type="ECO:0000313" key="1">
    <source>
        <dbReference type="EMBL" id="CAJ2629097.1"/>
    </source>
</evidence>
<organism evidence="1 2">
    <name type="scientific">Trifolium pratense</name>
    <name type="common">Red clover</name>
    <dbReference type="NCBI Taxonomy" id="57577"/>
    <lineage>
        <taxon>Eukaryota</taxon>
        <taxon>Viridiplantae</taxon>
        <taxon>Streptophyta</taxon>
        <taxon>Embryophyta</taxon>
        <taxon>Tracheophyta</taxon>
        <taxon>Spermatophyta</taxon>
        <taxon>Magnoliopsida</taxon>
        <taxon>eudicotyledons</taxon>
        <taxon>Gunneridae</taxon>
        <taxon>Pentapetalae</taxon>
        <taxon>rosids</taxon>
        <taxon>fabids</taxon>
        <taxon>Fabales</taxon>
        <taxon>Fabaceae</taxon>
        <taxon>Papilionoideae</taxon>
        <taxon>50 kb inversion clade</taxon>
        <taxon>NPAAA clade</taxon>
        <taxon>Hologalegina</taxon>
        <taxon>IRL clade</taxon>
        <taxon>Trifolieae</taxon>
        <taxon>Trifolium</taxon>
    </lineage>
</organism>
<evidence type="ECO:0000313" key="2">
    <source>
        <dbReference type="Proteomes" id="UP001177021"/>
    </source>
</evidence>
<comment type="caution">
    <text evidence="1">The sequence shown here is derived from an EMBL/GenBank/DDBJ whole genome shotgun (WGS) entry which is preliminary data.</text>
</comment>
<dbReference type="Proteomes" id="UP001177021">
    <property type="component" value="Unassembled WGS sequence"/>
</dbReference>
<keyword evidence="2" id="KW-1185">Reference proteome</keyword>
<reference evidence="1" key="1">
    <citation type="submission" date="2023-10" db="EMBL/GenBank/DDBJ databases">
        <authorList>
            <person name="Rodriguez Cubillos JULIANA M."/>
            <person name="De Vega J."/>
        </authorList>
    </citation>
    <scope>NUCLEOTIDE SEQUENCE</scope>
</reference>
<protein>
    <submittedName>
        <fullName evidence="1">Uncharacterized protein</fullName>
    </submittedName>
</protein>
<accession>A0ACB0IAN9</accession>
<name>A0ACB0IAN9_TRIPR</name>
<gene>
    <name evidence="1" type="ORF">MILVUS5_LOCUS1166</name>
</gene>